<accession>A0ABQ8FUV3</accession>
<dbReference type="EMBL" id="JAGTJR010000067">
    <property type="protein sequence ID" value="KAH7020656.1"/>
    <property type="molecule type" value="Genomic_DNA"/>
</dbReference>
<dbReference type="Pfam" id="PF01370">
    <property type="entry name" value="Epimerase"/>
    <property type="match status" value="1"/>
</dbReference>
<evidence type="ECO:0000259" key="3">
    <source>
        <dbReference type="Pfam" id="PF01370"/>
    </source>
</evidence>
<evidence type="ECO:0000256" key="1">
    <source>
        <dbReference type="ARBA" id="ARBA00023002"/>
    </source>
</evidence>
<reference evidence="4 5" key="1">
    <citation type="journal article" date="2021" name="Nat. Commun.">
        <title>Genetic determinants of endophytism in the Arabidopsis root mycobiome.</title>
        <authorList>
            <person name="Mesny F."/>
            <person name="Miyauchi S."/>
            <person name="Thiergart T."/>
            <person name="Pickel B."/>
            <person name="Atanasova L."/>
            <person name="Karlsson M."/>
            <person name="Huettel B."/>
            <person name="Barry K.W."/>
            <person name="Haridas S."/>
            <person name="Chen C."/>
            <person name="Bauer D."/>
            <person name="Andreopoulos W."/>
            <person name="Pangilinan J."/>
            <person name="LaButti K."/>
            <person name="Riley R."/>
            <person name="Lipzen A."/>
            <person name="Clum A."/>
            <person name="Drula E."/>
            <person name="Henrissat B."/>
            <person name="Kohler A."/>
            <person name="Grigoriev I.V."/>
            <person name="Martin F.M."/>
            <person name="Hacquard S."/>
        </authorList>
    </citation>
    <scope>NUCLEOTIDE SEQUENCE [LARGE SCALE GENOMIC DNA]</scope>
    <source>
        <strain evidence="4 5">MPI-SDFR-AT-0080</strain>
    </source>
</reference>
<dbReference type="InterPro" id="IPR001509">
    <property type="entry name" value="Epimerase_deHydtase"/>
</dbReference>
<dbReference type="CDD" id="cd05227">
    <property type="entry name" value="AR_SDR_e"/>
    <property type="match status" value="1"/>
</dbReference>
<keyword evidence="5" id="KW-1185">Reference proteome</keyword>
<evidence type="ECO:0000313" key="4">
    <source>
        <dbReference type="EMBL" id="KAH7020656.1"/>
    </source>
</evidence>
<organism evidence="4 5">
    <name type="scientific">Macrophomina phaseolina</name>
    <dbReference type="NCBI Taxonomy" id="35725"/>
    <lineage>
        <taxon>Eukaryota</taxon>
        <taxon>Fungi</taxon>
        <taxon>Dikarya</taxon>
        <taxon>Ascomycota</taxon>
        <taxon>Pezizomycotina</taxon>
        <taxon>Dothideomycetes</taxon>
        <taxon>Dothideomycetes incertae sedis</taxon>
        <taxon>Botryosphaeriales</taxon>
        <taxon>Botryosphaeriaceae</taxon>
        <taxon>Macrophomina</taxon>
    </lineage>
</organism>
<sequence>MPRVLLTGASGFLATHILNVLLERGYSVVATVRSHDKAERIRQDHPSYGKDKLDFSLVNDIAKEGAFDEAVKTSPPLDAVIHAASPFHYDVTDVQKQLLDPAVIGTTGILKSIQKGAPTVKKVVITSSFAAILDAYKGNWPEHTYSEQDWNPVTLEQALTGPGFGYMASKTFAEKAAWDFVQQEKPHFTLATMNPPMVLGPALHHPTSLDALNTSNQTIRDIVLGKHKDSIPDTGMPYLYVDVRDLALGHVKALEVPGASGKRFFFPAGRYRNREIVEIIRNNFPEYRDRLPAANAPGDEDPAGGVYKFDNRRVRDLLGIEFMPFEKTIVDTVKSLKALGA</sequence>
<dbReference type="PANTHER" id="PTHR10366">
    <property type="entry name" value="NAD DEPENDENT EPIMERASE/DEHYDRATASE"/>
    <property type="match status" value="1"/>
</dbReference>
<evidence type="ECO:0000256" key="2">
    <source>
        <dbReference type="ARBA" id="ARBA00023445"/>
    </source>
</evidence>
<evidence type="ECO:0000313" key="5">
    <source>
        <dbReference type="Proteomes" id="UP000774617"/>
    </source>
</evidence>
<name>A0ABQ8FUV3_9PEZI</name>
<gene>
    <name evidence="4" type="ORF">B0J12DRAFT_635456</name>
</gene>
<dbReference type="SUPFAM" id="SSF51735">
    <property type="entry name" value="NAD(P)-binding Rossmann-fold domains"/>
    <property type="match status" value="1"/>
</dbReference>
<dbReference type="InterPro" id="IPR050425">
    <property type="entry name" value="NAD(P)_dehydrat-like"/>
</dbReference>
<dbReference type="InterPro" id="IPR036291">
    <property type="entry name" value="NAD(P)-bd_dom_sf"/>
</dbReference>
<feature type="domain" description="NAD-dependent epimerase/dehydratase" evidence="3">
    <location>
        <begin position="4"/>
        <end position="258"/>
    </location>
</feature>
<dbReference type="Proteomes" id="UP000774617">
    <property type="component" value="Unassembled WGS sequence"/>
</dbReference>
<dbReference type="Gene3D" id="3.40.50.720">
    <property type="entry name" value="NAD(P)-binding Rossmann-like Domain"/>
    <property type="match status" value="1"/>
</dbReference>
<comment type="similarity">
    <text evidence="2">Belongs to the NAD(P)-dependent epimerase/dehydratase family. Dihydroflavonol-4-reductase subfamily.</text>
</comment>
<protein>
    <recommendedName>
        <fullName evidence="3">NAD-dependent epimerase/dehydratase domain-containing protein</fullName>
    </recommendedName>
</protein>
<comment type="caution">
    <text evidence="4">The sequence shown here is derived from an EMBL/GenBank/DDBJ whole genome shotgun (WGS) entry which is preliminary data.</text>
</comment>
<dbReference type="PANTHER" id="PTHR10366:SF564">
    <property type="entry name" value="STEROL-4-ALPHA-CARBOXYLATE 3-DEHYDROGENASE, DECARBOXYLATING"/>
    <property type="match status" value="1"/>
</dbReference>
<keyword evidence="1" id="KW-0560">Oxidoreductase</keyword>
<proteinExistence type="inferred from homology"/>